<reference evidence="1 2" key="1">
    <citation type="submission" date="2024-04" db="EMBL/GenBank/DDBJ databases">
        <authorList>
            <person name="Fracassetti M."/>
        </authorList>
    </citation>
    <scope>NUCLEOTIDE SEQUENCE [LARGE SCALE GENOMIC DNA]</scope>
</reference>
<dbReference type="PANTHER" id="PTHR34676:SF8">
    <property type="entry name" value="TRANSMEMBRANE PROTEIN"/>
    <property type="match status" value="1"/>
</dbReference>
<dbReference type="AlphaFoldDB" id="A0AAV2GDD6"/>
<organism evidence="1 2">
    <name type="scientific">Linum trigynum</name>
    <dbReference type="NCBI Taxonomy" id="586398"/>
    <lineage>
        <taxon>Eukaryota</taxon>
        <taxon>Viridiplantae</taxon>
        <taxon>Streptophyta</taxon>
        <taxon>Embryophyta</taxon>
        <taxon>Tracheophyta</taxon>
        <taxon>Spermatophyta</taxon>
        <taxon>Magnoliopsida</taxon>
        <taxon>eudicotyledons</taxon>
        <taxon>Gunneridae</taxon>
        <taxon>Pentapetalae</taxon>
        <taxon>rosids</taxon>
        <taxon>fabids</taxon>
        <taxon>Malpighiales</taxon>
        <taxon>Linaceae</taxon>
        <taxon>Linum</taxon>
    </lineage>
</organism>
<gene>
    <name evidence="1" type="ORF">LTRI10_LOCUS47963</name>
</gene>
<evidence type="ECO:0008006" key="3">
    <source>
        <dbReference type="Google" id="ProtNLM"/>
    </source>
</evidence>
<dbReference type="PANTHER" id="PTHR34676">
    <property type="entry name" value="DUF4219 DOMAIN-CONTAINING PROTEIN-RELATED"/>
    <property type="match status" value="1"/>
</dbReference>
<accession>A0AAV2GDD6</accession>
<dbReference type="Pfam" id="PF14223">
    <property type="entry name" value="Retrotran_gag_2"/>
    <property type="match status" value="1"/>
</dbReference>
<evidence type="ECO:0000313" key="2">
    <source>
        <dbReference type="Proteomes" id="UP001497516"/>
    </source>
</evidence>
<evidence type="ECO:0000313" key="1">
    <source>
        <dbReference type="EMBL" id="CAL1408362.1"/>
    </source>
</evidence>
<proteinExistence type="predicted"/>
<name>A0AAV2GDD6_9ROSI</name>
<protein>
    <recommendedName>
        <fullName evidence="3">Gag-pol polyprotein</fullName>
    </recommendedName>
</protein>
<dbReference type="EMBL" id="OZ034821">
    <property type="protein sequence ID" value="CAL1408362.1"/>
    <property type="molecule type" value="Genomic_DNA"/>
</dbReference>
<keyword evidence="2" id="KW-1185">Reference proteome</keyword>
<dbReference type="Proteomes" id="UP001497516">
    <property type="component" value="Chromosome 8"/>
</dbReference>
<sequence length="207" mass="23877">MASGFGNGAVLYLVDGFLQNRPPRFEGINYGYWKNRMEIFIGSTDPKIWDRVLDGRLEVKADRSKWTDEDRDKHKQNCKAMNLMYCALGPEEYHNVSGCRTAKEIWDKLQVTYEGTSQVKISWINSSKTECELLKMIEGETIRQMYERFTTMVNSLENMGISYESGDLVRKLLWSLPKRWEAKVTAIEEAKDLSKLPVDELIGSLTT</sequence>